<protein>
    <submittedName>
        <fullName evidence="1">Uncharacterized protein</fullName>
    </submittedName>
</protein>
<accession>A0A0A9H2G6</accession>
<sequence>MTLSHSSEQTSPSSPLFCYKNGEPAIVGYSYSKLQTYEFPCDQLWADHNQQKKKFRAGLTRP</sequence>
<name>A0A0A9H2G6_ARUDO</name>
<reference evidence="1" key="2">
    <citation type="journal article" date="2015" name="Data Brief">
        <title>Shoot transcriptome of the giant reed, Arundo donax.</title>
        <authorList>
            <person name="Barrero R.A."/>
            <person name="Guerrero F.D."/>
            <person name="Moolhuijzen P."/>
            <person name="Goolsby J.A."/>
            <person name="Tidwell J."/>
            <person name="Bellgard S.E."/>
            <person name="Bellgard M.I."/>
        </authorList>
    </citation>
    <scope>NUCLEOTIDE SEQUENCE</scope>
    <source>
        <tissue evidence="1">Shoot tissue taken approximately 20 cm above the soil surface</tissue>
    </source>
</reference>
<dbReference type="EMBL" id="GBRH01167907">
    <property type="protein sequence ID" value="JAE29989.1"/>
    <property type="molecule type" value="Transcribed_RNA"/>
</dbReference>
<organism evidence="1">
    <name type="scientific">Arundo donax</name>
    <name type="common">Giant reed</name>
    <name type="synonym">Donax arundinaceus</name>
    <dbReference type="NCBI Taxonomy" id="35708"/>
    <lineage>
        <taxon>Eukaryota</taxon>
        <taxon>Viridiplantae</taxon>
        <taxon>Streptophyta</taxon>
        <taxon>Embryophyta</taxon>
        <taxon>Tracheophyta</taxon>
        <taxon>Spermatophyta</taxon>
        <taxon>Magnoliopsida</taxon>
        <taxon>Liliopsida</taxon>
        <taxon>Poales</taxon>
        <taxon>Poaceae</taxon>
        <taxon>PACMAD clade</taxon>
        <taxon>Arundinoideae</taxon>
        <taxon>Arundineae</taxon>
        <taxon>Arundo</taxon>
    </lineage>
</organism>
<evidence type="ECO:0000313" key="1">
    <source>
        <dbReference type="EMBL" id="JAE29989.1"/>
    </source>
</evidence>
<proteinExistence type="predicted"/>
<reference evidence="1" key="1">
    <citation type="submission" date="2014-09" db="EMBL/GenBank/DDBJ databases">
        <authorList>
            <person name="Magalhaes I.L.F."/>
            <person name="Oliveira U."/>
            <person name="Santos F.R."/>
            <person name="Vidigal T.H.D.A."/>
            <person name="Brescovit A.D."/>
            <person name="Santos A.J."/>
        </authorList>
    </citation>
    <scope>NUCLEOTIDE SEQUENCE</scope>
    <source>
        <tissue evidence="1">Shoot tissue taken approximately 20 cm above the soil surface</tissue>
    </source>
</reference>
<dbReference type="AlphaFoldDB" id="A0A0A9H2G6"/>